<protein>
    <submittedName>
        <fullName evidence="2">Uncharacterized protein</fullName>
    </submittedName>
</protein>
<reference evidence="2 3" key="1">
    <citation type="submission" date="2024-08" db="EMBL/GenBank/DDBJ databases">
        <authorList>
            <person name="Paterson S."/>
        </authorList>
    </citation>
    <scope>NUCLEOTIDE SEQUENCE [LARGE SCALE GENOMIC DNA]</scope>
</reference>
<name>A0ABC9HJ28_FASHE</name>
<keyword evidence="3" id="KW-1185">Reference proteome</keyword>
<sequence>MTIIYFLFFSVIYLVWTSVEGETVRISMKDSKMLSELIDEFKSAVQQFTAVIGTNLREETKSLYESAWSIFRKSALELRRASTIYGVTRSGKAIRLTDRMKLTEDLAKIINAALSAANVMVQWCKVAKKNVLHSNPLWVMFDETEMTAPYEDDQQHNRREIYVTRVNIRRILPTVGTLNFGHGIYCV</sequence>
<evidence type="ECO:0000256" key="1">
    <source>
        <dbReference type="SAM" id="SignalP"/>
    </source>
</evidence>
<feature type="signal peptide" evidence="1">
    <location>
        <begin position="1"/>
        <end position="21"/>
    </location>
</feature>
<proteinExistence type="predicted"/>
<dbReference type="AlphaFoldDB" id="A0ABC9HJ28"/>
<dbReference type="EMBL" id="CANUEZ050000245">
    <property type="protein sequence ID" value="CAM0512739.1"/>
    <property type="molecule type" value="Genomic_DNA"/>
</dbReference>
<accession>A0ABC9HJ28</accession>
<evidence type="ECO:0000313" key="2">
    <source>
        <dbReference type="EMBL" id="CAM0512739.1"/>
    </source>
</evidence>
<organism evidence="2 3">
    <name type="scientific">Fasciola hepatica</name>
    <name type="common">Liver fluke</name>
    <dbReference type="NCBI Taxonomy" id="6192"/>
    <lineage>
        <taxon>Eukaryota</taxon>
        <taxon>Metazoa</taxon>
        <taxon>Spiralia</taxon>
        <taxon>Lophotrochozoa</taxon>
        <taxon>Platyhelminthes</taxon>
        <taxon>Trematoda</taxon>
        <taxon>Digenea</taxon>
        <taxon>Plagiorchiida</taxon>
        <taxon>Echinostomata</taxon>
        <taxon>Echinostomatoidea</taxon>
        <taxon>Fasciolidae</taxon>
        <taxon>Fasciola</taxon>
    </lineage>
</organism>
<evidence type="ECO:0000313" key="3">
    <source>
        <dbReference type="Proteomes" id="UP001189180"/>
    </source>
</evidence>
<keyword evidence="1" id="KW-0732">Signal</keyword>
<comment type="caution">
    <text evidence="2">The sequence shown here is derived from an EMBL/GenBank/DDBJ whole genome shotgun (WGS) entry which is preliminary data.</text>
</comment>
<gene>
    <name evidence="2" type="ORF">FHB240107_LOCUS13541</name>
</gene>
<feature type="chain" id="PRO_5044824565" evidence="1">
    <location>
        <begin position="22"/>
        <end position="187"/>
    </location>
</feature>
<dbReference type="Proteomes" id="UP001189180">
    <property type="component" value="Unassembled WGS sequence"/>
</dbReference>